<dbReference type="OrthoDB" id="360540at2759"/>
<reference evidence="2 3" key="1">
    <citation type="journal article" date="2006" name="Nature">
        <title>Insights from the genome of the biotrophic fungal plant pathogen Ustilago maydis.</title>
        <authorList>
            <person name="Kamper J."/>
            <person name="Kahmann R."/>
            <person name="Bolker M."/>
            <person name="Ma L.J."/>
            <person name="Brefort T."/>
            <person name="Saville B.J."/>
            <person name="Banuett F."/>
            <person name="Kronstad J.W."/>
            <person name="Gold S.E."/>
            <person name="Muller O."/>
            <person name="Perlin M.H."/>
            <person name="Wosten H.A."/>
            <person name="de Vries R."/>
            <person name="Ruiz-Herrera J."/>
            <person name="Reynaga-Pena C.G."/>
            <person name="Snetselaar K."/>
            <person name="McCann M."/>
            <person name="Perez-Martin J."/>
            <person name="Feldbrugge M."/>
            <person name="Basse C.W."/>
            <person name="Steinberg G."/>
            <person name="Ibeas J.I."/>
            <person name="Holloman W."/>
            <person name="Guzman P."/>
            <person name="Farman M."/>
            <person name="Stajich J.E."/>
            <person name="Sentandreu R."/>
            <person name="Gonzalez-Prieto J.M."/>
            <person name="Kennell J.C."/>
            <person name="Molina L."/>
            <person name="Schirawski J."/>
            <person name="Mendoza-Mendoza A."/>
            <person name="Greilinger D."/>
            <person name="Munch K."/>
            <person name="Rossel N."/>
            <person name="Scherer M."/>
            <person name="Vranes M."/>
            <person name="Ladendorf O."/>
            <person name="Vincon V."/>
            <person name="Fuchs U."/>
            <person name="Sandrock B."/>
            <person name="Meng S."/>
            <person name="Ho E.C."/>
            <person name="Cahill M.J."/>
            <person name="Boyce K.J."/>
            <person name="Klose J."/>
            <person name="Klosterman S.J."/>
            <person name="Deelstra H.J."/>
            <person name="Ortiz-Castellanos L."/>
            <person name="Li W."/>
            <person name="Sanchez-Alonso P."/>
            <person name="Schreier P.H."/>
            <person name="Hauser-Hahn I."/>
            <person name="Vaupel M."/>
            <person name="Koopmann E."/>
            <person name="Friedrich G."/>
            <person name="Voss H."/>
            <person name="Schluter T."/>
            <person name="Margolis J."/>
            <person name="Platt D."/>
            <person name="Swimmer C."/>
            <person name="Gnirke A."/>
            <person name="Chen F."/>
            <person name="Vysotskaia V."/>
            <person name="Mannhaupt G."/>
            <person name="Guldener U."/>
            <person name="Munsterkotter M."/>
            <person name="Haase D."/>
            <person name="Oesterheld M."/>
            <person name="Mewes H.W."/>
            <person name="Mauceli E.W."/>
            <person name="DeCaprio D."/>
            <person name="Wade C.M."/>
            <person name="Butler J."/>
            <person name="Young S."/>
            <person name="Jaffe D.B."/>
            <person name="Calvo S."/>
            <person name="Nusbaum C."/>
            <person name="Galagan J."/>
            <person name="Birren B.W."/>
        </authorList>
    </citation>
    <scope>NUCLEOTIDE SEQUENCE [LARGE SCALE GENOMIC DNA]</scope>
    <source>
        <strain evidence="3">DSM 14603 / FGSC 9021 / UM521</strain>
    </source>
</reference>
<dbReference type="GeneID" id="23568031"/>
<dbReference type="AlphaFoldDB" id="A0A0D1CIK0"/>
<sequence length="418" mass="46492">MSDAEVDNGVESADPLTPPNSALYWTSYGTWYPIFRKHAPKSTVIDIGTVQPELIHWLDSDTFILPEGSGPGTSSAQICSSSCSSSSCSSSAQAESEEDAQIKEAIQLSALDAEIRRVVSNYDGAVFPKLNWSAPLDSGFMLPGNNLQCLHPEDVYLLLKSSEFVGRDLEQISHMTAPCSGASDVQGAQSVGPQLVLKKWFGLNKSYEFRCFVRSHSLIAITQRDVTFFDHLQSRTLQSQIKNAICTFWTDVLLAAKQHAKWQLADYAFDVYLTKDLGRVWLVDINAWLPRTDPLLFDFQELDALHRADKARKTTLPSATLVHEQQQTLQTAQNLPFTRSNHAAGQDRFQHVEFRILSDRRLQSCGGTGATYSSNMVPKDLVDFAKGSTATNAAKDMSVEQIVEWWNNQVDSQDPPEH</sequence>
<proteinExistence type="inferred from homology"/>
<evidence type="ECO:0000313" key="3">
    <source>
        <dbReference type="Proteomes" id="UP000000561"/>
    </source>
</evidence>
<dbReference type="VEuPathDB" id="FungiDB:UMAG_12285"/>
<organism evidence="2 3">
    <name type="scientific">Mycosarcoma maydis</name>
    <name type="common">Corn smut fungus</name>
    <name type="synonym">Ustilago maydis</name>
    <dbReference type="NCBI Taxonomy" id="5270"/>
    <lineage>
        <taxon>Eukaryota</taxon>
        <taxon>Fungi</taxon>
        <taxon>Dikarya</taxon>
        <taxon>Basidiomycota</taxon>
        <taxon>Ustilaginomycotina</taxon>
        <taxon>Ustilaginomycetes</taxon>
        <taxon>Ustilaginales</taxon>
        <taxon>Ustilaginaceae</taxon>
        <taxon>Mycosarcoma</taxon>
    </lineage>
</organism>
<keyword evidence="3" id="KW-1185">Reference proteome</keyword>
<gene>
    <name evidence="2" type="ORF">UMAG_12285</name>
</gene>
<dbReference type="FunCoup" id="A0A0D1CIK0">
    <property type="interactions" value="468"/>
</dbReference>
<dbReference type="RefSeq" id="XP_011391781.1">
    <property type="nucleotide sequence ID" value="XM_011393479.1"/>
</dbReference>
<evidence type="ECO:0000313" key="2">
    <source>
        <dbReference type="EMBL" id="KIS66803.1"/>
    </source>
</evidence>
<dbReference type="PANTHER" id="PTHR15323">
    <property type="entry name" value="D123 PROTEIN"/>
    <property type="match status" value="1"/>
</dbReference>
<evidence type="ECO:0000256" key="1">
    <source>
        <dbReference type="ARBA" id="ARBA00011047"/>
    </source>
</evidence>
<name>A0A0D1CIK0_MYCMD</name>
<dbReference type="InterPro" id="IPR009772">
    <property type="entry name" value="CDC123"/>
</dbReference>
<dbReference type="eggNOG" id="KOG2983">
    <property type="taxonomic scope" value="Eukaryota"/>
</dbReference>
<dbReference type="Pfam" id="PF07065">
    <property type="entry name" value="D123"/>
    <property type="match status" value="1"/>
</dbReference>
<accession>A0A0D1CIK0</accession>
<protein>
    <submittedName>
        <fullName evidence="2">Uncharacterized protein</fullName>
    </submittedName>
</protein>
<dbReference type="PANTHER" id="PTHR15323:SF6">
    <property type="entry name" value="CELL DIVISION CYCLE PROTEIN 123 HOMOLOG"/>
    <property type="match status" value="1"/>
</dbReference>
<dbReference type="GO" id="GO:0005737">
    <property type="term" value="C:cytoplasm"/>
    <property type="evidence" value="ECO:0000318"/>
    <property type="project" value="GO_Central"/>
</dbReference>
<dbReference type="EMBL" id="CM003156">
    <property type="protein sequence ID" value="KIS66803.1"/>
    <property type="molecule type" value="Genomic_DNA"/>
</dbReference>
<dbReference type="KEGG" id="uma:UMAG_12285"/>
<dbReference type="Proteomes" id="UP000000561">
    <property type="component" value="Chromosome 17"/>
</dbReference>
<dbReference type="STRING" id="237631.A0A0D1CIK0"/>
<dbReference type="InParanoid" id="A0A0D1CIK0"/>
<comment type="similarity">
    <text evidence="1">Belongs to the CDC123 family.</text>
</comment>